<dbReference type="Proteomes" id="UP001279681">
    <property type="component" value="Unassembled WGS sequence"/>
</dbReference>
<name>A0ABU4W8Z5_9FUSO</name>
<evidence type="ECO:0000256" key="1">
    <source>
        <dbReference type="SAM" id="SignalP"/>
    </source>
</evidence>
<feature type="chain" id="PRO_5046944542" description="Auto-transporter adhesin head GIN domain-containing protein" evidence="1">
    <location>
        <begin position="20"/>
        <end position="117"/>
    </location>
</feature>
<reference evidence="3" key="1">
    <citation type="submission" date="2023-07" db="EMBL/GenBank/DDBJ databases">
        <authorList>
            <person name="Colorado M.A."/>
            <person name="Villamil L.M."/>
            <person name="Melo J.F."/>
            <person name="Rodriguez J.A."/>
            <person name="Ruiz R.Y."/>
        </authorList>
    </citation>
    <scope>NUCLEOTIDE SEQUENCE [LARGE SCALE GENOMIC DNA]</scope>
    <source>
        <strain evidence="3">C33</strain>
    </source>
</reference>
<sequence>MRKLKMIMLAATLSLTALAGSVNGKITKIRAYEKGSQISFESRIPNLTFKVRKTDIFKAMTRKGKIMSVADLEKNGVILDIDRQVVVTLDRVGDGLYIKTKNNTMFVSEKELDKIRK</sequence>
<keyword evidence="1" id="KW-0732">Signal</keyword>
<feature type="signal peptide" evidence="1">
    <location>
        <begin position="1"/>
        <end position="19"/>
    </location>
</feature>
<accession>A0ABU4W8Z5</accession>
<gene>
    <name evidence="2" type="ORF">RFV38_05655</name>
</gene>
<comment type="caution">
    <text evidence="2">The sequence shown here is derived from an EMBL/GenBank/DDBJ whole genome shotgun (WGS) entry which is preliminary data.</text>
</comment>
<organism evidence="2 3">
    <name type="scientific">Candidatus Cetobacterium colombiensis</name>
    <dbReference type="NCBI Taxonomy" id="3073100"/>
    <lineage>
        <taxon>Bacteria</taxon>
        <taxon>Fusobacteriati</taxon>
        <taxon>Fusobacteriota</taxon>
        <taxon>Fusobacteriia</taxon>
        <taxon>Fusobacteriales</taxon>
        <taxon>Fusobacteriaceae</taxon>
        <taxon>Cetobacterium</taxon>
    </lineage>
</organism>
<evidence type="ECO:0000313" key="2">
    <source>
        <dbReference type="EMBL" id="MDX8335983.1"/>
    </source>
</evidence>
<proteinExistence type="predicted"/>
<evidence type="ECO:0000313" key="3">
    <source>
        <dbReference type="Proteomes" id="UP001279681"/>
    </source>
</evidence>
<dbReference type="RefSeq" id="WP_320313388.1">
    <property type="nucleotide sequence ID" value="NZ_JAVIKH010000006.1"/>
</dbReference>
<dbReference type="EMBL" id="JAVIKH010000006">
    <property type="protein sequence ID" value="MDX8335983.1"/>
    <property type="molecule type" value="Genomic_DNA"/>
</dbReference>
<keyword evidence="3" id="KW-1185">Reference proteome</keyword>
<evidence type="ECO:0008006" key="4">
    <source>
        <dbReference type="Google" id="ProtNLM"/>
    </source>
</evidence>
<protein>
    <recommendedName>
        <fullName evidence="4">Auto-transporter adhesin head GIN domain-containing protein</fullName>
    </recommendedName>
</protein>